<evidence type="ECO:0000256" key="1">
    <source>
        <dbReference type="SAM" id="MobiDB-lite"/>
    </source>
</evidence>
<name>A5BFI2_VITVI</name>
<dbReference type="SUPFAM" id="SSF53098">
    <property type="entry name" value="Ribonuclease H-like"/>
    <property type="match status" value="1"/>
</dbReference>
<dbReference type="PROSITE" id="PS50994">
    <property type="entry name" value="INTEGRASE"/>
    <property type="match status" value="1"/>
</dbReference>
<evidence type="ECO:0000259" key="2">
    <source>
        <dbReference type="PROSITE" id="PS50994"/>
    </source>
</evidence>
<feature type="region of interest" description="Disordered" evidence="1">
    <location>
        <begin position="447"/>
        <end position="505"/>
    </location>
</feature>
<sequence length="534" mass="59683">MVIVDSNGGGIDVAGTTGGVPRVVGGVEDVASSMGIVEGAAGAGGMISVVDGDVAWAPLILDMVEMESSCSTGYTEIKDKKGVENVVADHLSRLTIAHNSHSLPINDDFPEESLMFIEAAPWYAHIANYLVIREVPNAHTICKSSDKCQRLGKLTRTNMMPLNPILIVDLFYVWGIDFMGPFPMSFGYSFILVGVDYVSKWVEAIPCKRNGHRVVLKFLEESIFSLFGVPKAIISDGGTHFCNKSFKTLLSKYGVKHKVVNTSRRDWYVKLQDSLWAYRTTYKTILGISPYRLVYGKACHLPVEVEYKGWWAIKELNMDLSKADMKRFLDLNEMEELRNDAYNNSNIAKQRLKRWHDQLVSYKEFQKGQRVLSYHSKLHIFPGKLKSRWIDLEPISHAPSAPCESLHHLATSKLPSVFSPLKAPWLPFEEAIHTSRPILNTAHIRAGHTDPSLSREQRPRASLPQDSTSQAPQAPTVPTSEGGVPSSPPQCRYATRRPPTSPPLSHQYIAFHLREPGLQALESHLDMHSLIFRP</sequence>
<dbReference type="Pfam" id="PF00665">
    <property type="entry name" value="rve"/>
    <property type="match status" value="1"/>
</dbReference>
<gene>
    <name evidence="3" type="ORF">VITISV_024518</name>
</gene>
<organism evidence="3">
    <name type="scientific">Vitis vinifera</name>
    <name type="common">Grape</name>
    <dbReference type="NCBI Taxonomy" id="29760"/>
    <lineage>
        <taxon>Eukaryota</taxon>
        <taxon>Viridiplantae</taxon>
        <taxon>Streptophyta</taxon>
        <taxon>Embryophyta</taxon>
        <taxon>Tracheophyta</taxon>
        <taxon>Spermatophyta</taxon>
        <taxon>Magnoliopsida</taxon>
        <taxon>eudicotyledons</taxon>
        <taxon>Gunneridae</taxon>
        <taxon>Pentapetalae</taxon>
        <taxon>rosids</taxon>
        <taxon>Vitales</taxon>
        <taxon>Vitaceae</taxon>
        <taxon>Viteae</taxon>
        <taxon>Vitis</taxon>
    </lineage>
</organism>
<dbReference type="PANTHER" id="PTHR47266">
    <property type="entry name" value="ENDONUCLEASE-RELATED"/>
    <property type="match status" value="1"/>
</dbReference>
<dbReference type="InterPro" id="IPR036397">
    <property type="entry name" value="RNaseH_sf"/>
</dbReference>
<dbReference type="AlphaFoldDB" id="A5BFI2"/>
<evidence type="ECO:0000313" key="3">
    <source>
        <dbReference type="EMBL" id="CAN76826.1"/>
    </source>
</evidence>
<protein>
    <recommendedName>
        <fullName evidence="2">Integrase catalytic domain-containing protein</fullName>
    </recommendedName>
</protein>
<dbReference type="EMBL" id="AM457723">
    <property type="protein sequence ID" value="CAN76826.1"/>
    <property type="molecule type" value="Genomic_DNA"/>
</dbReference>
<proteinExistence type="predicted"/>
<feature type="domain" description="Integrase catalytic" evidence="2">
    <location>
        <begin position="160"/>
        <end position="259"/>
    </location>
</feature>
<accession>A5BFI2</accession>
<reference evidence="3" key="1">
    <citation type="journal article" date="2007" name="PLoS ONE">
        <title>The first genome sequence of an elite grapevine cultivar (Pinot noir Vitis vinifera L.): coping with a highly heterozygous genome.</title>
        <authorList>
            <person name="Velasco R."/>
            <person name="Zharkikh A."/>
            <person name="Troggio M."/>
            <person name="Cartwright D.A."/>
            <person name="Cestaro A."/>
            <person name="Pruss D."/>
            <person name="Pindo M."/>
            <person name="FitzGerald L.M."/>
            <person name="Vezzulli S."/>
            <person name="Reid J."/>
            <person name="Malacarne G."/>
            <person name="Iliev D."/>
            <person name="Coppola G."/>
            <person name="Wardell B."/>
            <person name="Micheletti D."/>
            <person name="Macalma T."/>
            <person name="Facci M."/>
            <person name="Mitchell J.T."/>
            <person name="Perazzolli M."/>
            <person name="Eldredge G."/>
            <person name="Gatto P."/>
            <person name="Oyzerski R."/>
            <person name="Moretto M."/>
            <person name="Gutin N."/>
            <person name="Stefanini M."/>
            <person name="Chen Y."/>
            <person name="Segala C."/>
            <person name="Davenport C."/>
            <person name="Dematte L."/>
            <person name="Mraz A."/>
            <person name="Battilana J."/>
            <person name="Stormo K."/>
            <person name="Costa F."/>
            <person name="Tao Q."/>
            <person name="Si-Ammour A."/>
            <person name="Harkins T."/>
            <person name="Lackey A."/>
            <person name="Perbost C."/>
            <person name="Taillon B."/>
            <person name="Stella A."/>
            <person name="Solovyev V."/>
            <person name="Fawcett J.A."/>
            <person name="Sterck L."/>
            <person name="Vandepoele K."/>
            <person name="Grando S.M."/>
            <person name="Toppo S."/>
            <person name="Moser C."/>
            <person name="Lanchbury J."/>
            <person name="Bogden R."/>
            <person name="Skolnick M."/>
            <person name="Sgaramella V."/>
            <person name="Bhatnagar S.K."/>
            <person name="Fontana P."/>
            <person name="Gutin A."/>
            <person name="Van de Peer Y."/>
            <person name="Salamini F."/>
            <person name="Viola R."/>
        </authorList>
    </citation>
    <scope>NUCLEOTIDE SEQUENCE</scope>
</reference>
<dbReference type="GO" id="GO:0003676">
    <property type="term" value="F:nucleic acid binding"/>
    <property type="evidence" value="ECO:0007669"/>
    <property type="project" value="InterPro"/>
</dbReference>
<dbReference type="Gene3D" id="3.30.420.10">
    <property type="entry name" value="Ribonuclease H-like superfamily/Ribonuclease H"/>
    <property type="match status" value="2"/>
</dbReference>
<dbReference type="InterPro" id="IPR012337">
    <property type="entry name" value="RNaseH-like_sf"/>
</dbReference>
<dbReference type="InterPro" id="IPR052160">
    <property type="entry name" value="Gypsy_RT_Integrase-like"/>
</dbReference>
<dbReference type="GO" id="GO:0015074">
    <property type="term" value="P:DNA integration"/>
    <property type="evidence" value="ECO:0007669"/>
    <property type="project" value="InterPro"/>
</dbReference>
<feature type="compositionally biased region" description="Polar residues" evidence="1">
    <location>
        <begin position="464"/>
        <end position="479"/>
    </location>
</feature>
<dbReference type="InterPro" id="IPR001584">
    <property type="entry name" value="Integrase_cat-core"/>
</dbReference>